<dbReference type="AlphaFoldDB" id="A0A7J6NUJ0"/>
<gene>
    <name evidence="1" type="ORF">FOZ60_003979</name>
</gene>
<protein>
    <submittedName>
        <fullName evidence="1">Uncharacterized protein</fullName>
    </submittedName>
</protein>
<organism evidence="1 2">
    <name type="scientific">Perkinsus olseni</name>
    <name type="common">Perkinsus atlanticus</name>
    <dbReference type="NCBI Taxonomy" id="32597"/>
    <lineage>
        <taxon>Eukaryota</taxon>
        <taxon>Sar</taxon>
        <taxon>Alveolata</taxon>
        <taxon>Perkinsozoa</taxon>
        <taxon>Perkinsea</taxon>
        <taxon>Perkinsida</taxon>
        <taxon>Perkinsidae</taxon>
        <taxon>Perkinsus</taxon>
    </lineage>
</organism>
<dbReference type="EMBL" id="JABANP010000186">
    <property type="protein sequence ID" value="KAF4687455.1"/>
    <property type="molecule type" value="Genomic_DNA"/>
</dbReference>
<evidence type="ECO:0000313" key="1">
    <source>
        <dbReference type="EMBL" id="KAF4687455.1"/>
    </source>
</evidence>
<comment type="caution">
    <text evidence="1">The sequence shown here is derived from an EMBL/GenBank/DDBJ whole genome shotgun (WGS) entry which is preliminary data.</text>
</comment>
<accession>A0A7J6NUJ0</accession>
<evidence type="ECO:0000313" key="2">
    <source>
        <dbReference type="Proteomes" id="UP000541610"/>
    </source>
</evidence>
<dbReference type="Proteomes" id="UP000541610">
    <property type="component" value="Unassembled WGS sequence"/>
</dbReference>
<name>A0A7J6NUJ0_PEROL</name>
<proteinExistence type="predicted"/>
<sequence length="84" mass="9083">MGRSRSRSRDEEGDIDIIAVAVEVGTVIVIEAMRGDRGVTYGTGGVYGFGGEGWNGKLTEVFGISGFGFFQSRRKKNVPKIKIV</sequence>
<reference evidence="1 2" key="1">
    <citation type="submission" date="2020-04" db="EMBL/GenBank/DDBJ databases">
        <title>Perkinsus olseni comparative genomics.</title>
        <authorList>
            <person name="Bogema D.R."/>
        </authorList>
    </citation>
    <scope>NUCLEOTIDE SEQUENCE [LARGE SCALE GENOMIC DNA]</scope>
    <source>
        <strain evidence="1">00978-12</strain>
    </source>
</reference>